<evidence type="ECO:0000256" key="10">
    <source>
        <dbReference type="RuleBase" id="RU000461"/>
    </source>
</evidence>
<dbReference type="InterPro" id="IPR001128">
    <property type="entry name" value="Cyt_P450"/>
</dbReference>
<dbReference type="GO" id="GO:0016020">
    <property type="term" value="C:membrane"/>
    <property type="evidence" value="ECO:0007669"/>
    <property type="project" value="UniProtKB-SubCell"/>
</dbReference>
<reference evidence="12" key="2">
    <citation type="journal article" date="2024" name="Plant">
        <title>Genomic evolution and insights into agronomic trait innovations of Sesamum species.</title>
        <authorList>
            <person name="Miao H."/>
            <person name="Wang L."/>
            <person name="Qu L."/>
            <person name="Liu H."/>
            <person name="Sun Y."/>
            <person name="Le M."/>
            <person name="Wang Q."/>
            <person name="Wei S."/>
            <person name="Zheng Y."/>
            <person name="Lin W."/>
            <person name="Duan Y."/>
            <person name="Cao H."/>
            <person name="Xiong S."/>
            <person name="Wang X."/>
            <person name="Wei L."/>
            <person name="Li C."/>
            <person name="Ma Q."/>
            <person name="Ju M."/>
            <person name="Zhao R."/>
            <person name="Li G."/>
            <person name="Mu C."/>
            <person name="Tian Q."/>
            <person name="Mei H."/>
            <person name="Zhang T."/>
            <person name="Gao T."/>
            <person name="Zhang H."/>
        </authorList>
    </citation>
    <scope>NUCLEOTIDE SEQUENCE</scope>
    <source>
        <strain evidence="12">G02</strain>
    </source>
</reference>
<evidence type="ECO:0000256" key="9">
    <source>
        <dbReference type="PIRSR" id="PIRSR602403-1"/>
    </source>
</evidence>
<evidence type="ECO:0000256" key="7">
    <source>
        <dbReference type="ARBA" id="ARBA00023004"/>
    </source>
</evidence>
<dbReference type="GO" id="GO:0005506">
    <property type="term" value="F:iron ion binding"/>
    <property type="evidence" value="ECO:0007669"/>
    <property type="project" value="InterPro"/>
</dbReference>
<dbReference type="Pfam" id="PF00067">
    <property type="entry name" value="p450"/>
    <property type="match status" value="1"/>
</dbReference>
<dbReference type="PRINTS" id="PR00465">
    <property type="entry name" value="EP450IV"/>
</dbReference>
<dbReference type="PANTHER" id="PTHR47956:SF49">
    <property type="entry name" value="CYTOCHROME P450 83B1"/>
    <property type="match status" value="1"/>
</dbReference>
<proteinExistence type="inferred from homology"/>
<accession>A0AAW2UQG3</accession>
<dbReference type="GO" id="GO:0016705">
    <property type="term" value="F:oxidoreductase activity, acting on paired donors, with incorporation or reduction of molecular oxygen"/>
    <property type="evidence" value="ECO:0007669"/>
    <property type="project" value="InterPro"/>
</dbReference>
<keyword evidence="6 10" id="KW-0560">Oxidoreductase</keyword>
<keyword evidence="7 9" id="KW-0408">Iron</keyword>
<evidence type="ECO:0000256" key="6">
    <source>
        <dbReference type="ARBA" id="ARBA00023002"/>
    </source>
</evidence>
<dbReference type="InterPro" id="IPR056924">
    <property type="entry name" value="SH3_Tf2-1"/>
</dbReference>
<comment type="cofactor">
    <cofactor evidence="9">
        <name>heme</name>
        <dbReference type="ChEBI" id="CHEBI:30413"/>
    </cofactor>
</comment>
<dbReference type="PROSITE" id="PS00086">
    <property type="entry name" value="CYTOCHROME_P450"/>
    <property type="match status" value="1"/>
</dbReference>
<dbReference type="InterPro" id="IPR002403">
    <property type="entry name" value="Cyt_P450_E_grp-IV"/>
</dbReference>
<name>A0AAW2UQG3_SESRA</name>
<comment type="caution">
    <text evidence="12">The sequence shown here is derived from an EMBL/GenBank/DDBJ whole genome shotgun (WGS) entry which is preliminary data.</text>
</comment>
<evidence type="ECO:0000259" key="11">
    <source>
        <dbReference type="Pfam" id="PF24626"/>
    </source>
</evidence>
<evidence type="ECO:0000256" key="2">
    <source>
        <dbReference type="ARBA" id="ARBA00010617"/>
    </source>
</evidence>
<keyword evidence="10" id="KW-0503">Monooxygenase</keyword>
<dbReference type="SUPFAM" id="SSF48264">
    <property type="entry name" value="Cytochrome P450"/>
    <property type="match status" value="1"/>
</dbReference>
<evidence type="ECO:0000256" key="5">
    <source>
        <dbReference type="ARBA" id="ARBA00022989"/>
    </source>
</evidence>
<comment type="similarity">
    <text evidence="2 10">Belongs to the cytochrome P450 family.</text>
</comment>
<keyword evidence="3" id="KW-0812">Transmembrane</keyword>
<dbReference type="Gene3D" id="1.10.630.10">
    <property type="entry name" value="Cytochrome P450"/>
    <property type="match status" value="1"/>
</dbReference>
<feature type="domain" description="Tf2-1-like SH3-like" evidence="11">
    <location>
        <begin position="90"/>
        <end position="155"/>
    </location>
</feature>
<dbReference type="GO" id="GO:0004497">
    <property type="term" value="F:monooxygenase activity"/>
    <property type="evidence" value="ECO:0007669"/>
    <property type="project" value="UniProtKB-KW"/>
</dbReference>
<evidence type="ECO:0000256" key="1">
    <source>
        <dbReference type="ARBA" id="ARBA00004167"/>
    </source>
</evidence>
<sequence>MVSVPTFGRILVQLQPPLIYRHDTFQALYGRPPPSISSYVAGTTTVADLDESHRRRHSILSMARYHLARTRLRMKQQVDRHRRDLSFAVGDWVLLRLQPYRQLSIRGRKFQKLAPRFFGPFCVLRRLGPVAYELSLPPESRIHPVFHASLLKPFHGDPSVVPIVDLPQLPDPVPALIPSAILSHRTVQTTDGARSQVLVHWADQSEADASWVSTDEFVASFPNFDLEGKVVVGAPSIDTTQIPKGLHTRSLSPPFPKFLDCFLTRTGSRLVICHHPETWQDPEEFQPERFMTSNGGVVDVSAKTGEFEMIPFGGGRRGCPGTGMGLISAELALANLLYSFDWTLPAAAPDTNALPGLTTHKKNPLLLVATKPT</sequence>
<evidence type="ECO:0000256" key="8">
    <source>
        <dbReference type="ARBA" id="ARBA00023136"/>
    </source>
</evidence>
<evidence type="ECO:0000313" key="12">
    <source>
        <dbReference type="EMBL" id="KAL0419017.1"/>
    </source>
</evidence>
<keyword evidence="9 10" id="KW-0349">Heme</keyword>
<dbReference type="InterPro" id="IPR016197">
    <property type="entry name" value="Chromo-like_dom_sf"/>
</dbReference>
<keyword evidence="5" id="KW-1133">Transmembrane helix</keyword>
<dbReference type="PANTHER" id="PTHR47956">
    <property type="entry name" value="CYTOCHROME P450 71B11-RELATED"/>
    <property type="match status" value="1"/>
</dbReference>
<feature type="binding site" description="axial binding residue" evidence="9">
    <location>
        <position position="319"/>
    </location>
    <ligand>
        <name>heme</name>
        <dbReference type="ChEBI" id="CHEBI:30413"/>
    </ligand>
    <ligandPart>
        <name>Fe</name>
        <dbReference type="ChEBI" id="CHEBI:18248"/>
    </ligandPart>
</feature>
<gene>
    <name evidence="12" type="ORF">Sradi_1315200</name>
</gene>
<keyword evidence="4 9" id="KW-0479">Metal-binding</keyword>
<evidence type="ECO:0000256" key="3">
    <source>
        <dbReference type="ARBA" id="ARBA00022692"/>
    </source>
</evidence>
<protein>
    <submittedName>
        <fullName evidence="12">Cytochrome</fullName>
    </submittedName>
</protein>
<dbReference type="EMBL" id="JACGWJ010000005">
    <property type="protein sequence ID" value="KAL0419017.1"/>
    <property type="molecule type" value="Genomic_DNA"/>
</dbReference>
<dbReference type="GO" id="GO:0020037">
    <property type="term" value="F:heme binding"/>
    <property type="evidence" value="ECO:0007669"/>
    <property type="project" value="InterPro"/>
</dbReference>
<dbReference type="InterPro" id="IPR017972">
    <property type="entry name" value="Cyt_P450_CS"/>
</dbReference>
<evidence type="ECO:0000256" key="4">
    <source>
        <dbReference type="ARBA" id="ARBA00022723"/>
    </source>
</evidence>
<dbReference type="AlphaFoldDB" id="A0AAW2UQG3"/>
<organism evidence="12">
    <name type="scientific">Sesamum radiatum</name>
    <name type="common">Black benniseed</name>
    <dbReference type="NCBI Taxonomy" id="300843"/>
    <lineage>
        <taxon>Eukaryota</taxon>
        <taxon>Viridiplantae</taxon>
        <taxon>Streptophyta</taxon>
        <taxon>Embryophyta</taxon>
        <taxon>Tracheophyta</taxon>
        <taxon>Spermatophyta</taxon>
        <taxon>Magnoliopsida</taxon>
        <taxon>eudicotyledons</taxon>
        <taxon>Gunneridae</taxon>
        <taxon>Pentapetalae</taxon>
        <taxon>asterids</taxon>
        <taxon>lamiids</taxon>
        <taxon>Lamiales</taxon>
        <taxon>Pedaliaceae</taxon>
        <taxon>Sesamum</taxon>
    </lineage>
</organism>
<dbReference type="Pfam" id="PF24626">
    <property type="entry name" value="SH3_Tf2-1"/>
    <property type="match status" value="1"/>
</dbReference>
<dbReference type="InterPro" id="IPR036396">
    <property type="entry name" value="Cyt_P450_sf"/>
</dbReference>
<dbReference type="SUPFAM" id="SSF54160">
    <property type="entry name" value="Chromo domain-like"/>
    <property type="match status" value="1"/>
</dbReference>
<keyword evidence="8" id="KW-0472">Membrane</keyword>
<reference evidence="12" key="1">
    <citation type="submission" date="2020-06" db="EMBL/GenBank/DDBJ databases">
        <authorList>
            <person name="Li T."/>
            <person name="Hu X."/>
            <person name="Zhang T."/>
            <person name="Song X."/>
            <person name="Zhang H."/>
            <person name="Dai N."/>
            <person name="Sheng W."/>
            <person name="Hou X."/>
            <person name="Wei L."/>
        </authorList>
    </citation>
    <scope>NUCLEOTIDE SEQUENCE</scope>
    <source>
        <strain evidence="12">G02</strain>
        <tissue evidence="12">Leaf</tissue>
    </source>
</reference>
<comment type="subcellular location">
    <subcellularLocation>
        <location evidence="1">Membrane</location>
        <topology evidence="1">Single-pass membrane protein</topology>
    </subcellularLocation>
</comment>
<dbReference type="InterPro" id="IPR050193">
    <property type="entry name" value="Cytochrome_P450_71"/>
</dbReference>